<name>A0A081C2K7_VECG1</name>
<dbReference type="InterPro" id="IPR052359">
    <property type="entry name" value="HTH-type_reg/antitoxin"/>
</dbReference>
<dbReference type="PANTHER" id="PTHR36511">
    <property type="entry name" value="MERR FAMILY BACTERIAL REGULATORY PROTEIN"/>
    <property type="match status" value="1"/>
</dbReference>
<accession>A0A081C2K7</accession>
<evidence type="ECO:0000313" key="6">
    <source>
        <dbReference type="Proteomes" id="UP000030661"/>
    </source>
</evidence>
<evidence type="ECO:0000313" key="5">
    <source>
        <dbReference type="EMBL" id="GAK58812.1"/>
    </source>
</evidence>
<dbReference type="Pfam" id="PF15731">
    <property type="entry name" value="MqsA_antitoxin"/>
    <property type="match status" value="1"/>
</dbReference>
<evidence type="ECO:0000259" key="4">
    <source>
        <dbReference type="PROSITE" id="PS50943"/>
    </source>
</evidence>
<dbReference type="InterPro" id="IPR022453">
    <property type="entry name" value="Znf_MqsA-type"/>
</dbReference>
<dbReference type="HOGENOM" id="CLU_115776_1_1_0"/>
<reference evidence="5" key="1">
    <citation type="journal article" date="2015" name="PeerJ">
        <title>First genomic representation of candidate bacterial phylum KSB3 points to enhanced environmental sensing as a trigger of wastewater bulking.</title>
        <authorList>
            <person name="Sekiguchi Y."/>
            <person name="Ohashi A."/>
            <person name="Parks D.H."/>
            <person name="Yamauchi T."/>
            <person name="Tyson G.W."/>
            <person name="Hugenholtz P."/>
        </authorList>
    </citation>
    <scope>NUCLEOTIDE SEQUENCE [LARGE SCALE GENOMIC DNA]</scope>
</reference>
<keyword evidence="1" id="KW-0805">Transcription regulation</keyword>
<keyword evidence="6" id="KW-1185">Reference proteome</keyword>
<dbReference type="InterPro" id="IPR001387">
    <property type="entry name" value="Cro/C1-type_HTH"/>
</dbReference>
<dbReference type="PROSITE" id="PS50943">
    <property type="entry name" value="HTH_CROC1"/>
    <property type="match status" value="1"/>
</dbReference>
<dbReference type="Proteomes" id="UP000030661">
    <property type="component" value="Unassembled WGS sequence"/>
</dbReference>
<evidence type="ECO:0000256" key="1">
    <source>
        <dbReference type="ARBA" id="ARBA00023015"/>
    </source>
</evidence>
<organism evidence="5">
    <name type="scientific">Vecturithrix granuli</name>
    <dbReference type="NCBI Taxonomy" id="1499967"/>
    <lineage>
        <taxon>Bacteria</taxon>
        <taxon>Candidatus Moduliflexota</taxon>
        <taxon>Candidatus Vecturitrichia</taxon>
        <taxon>Candidatus Vecturitrichales</taxon>
        <taxon>Candidatus Vecturitrichaceae</taxon>
        <taxon>Candidatus Vecturithrix</taxon>
    </lineage>
</organism>
<sequence>MKKCPFCPDGVLERKTIRETYTYKGHEIEVDQPGEWCQVCGEGVLNGADLKATAKEIRDFQAQVDGLLPSNDIRRIRKKLKLTQKQAAEIFGGGPNAFSRYERGEATPLRSTSNLLRLLDHHPEQLQELLTVPLTR</sequence>
<dbReference type="SUPFAM" id="SSF47413">
    <property type="entry name" value="lambda repressor-like DNA-binding domains"/>
    <property type="match status" value="1"/>
</dbReference>
<dbReference type="EMBL" id="DF820468">
    <property type="protein sequence ID" value="GAK58812.1"/>
    <property type="molecule type" value="Genomic_DNA"/>
</dbReference>
<dbReference type="InterPro" id="IPR032758">
    <property type="entry name" value="MqsA/HigA-2"/>
</dbReference>
<dbReference type="Gene3D" id="1.10.260.40">
    <property type="entry name" value="lambda repressor-like DNA-binding domains"/>
    <property type="match status" value="1"/>
</dbReference>
<keyword evidence="3" id="KW-0804">Transcription</keyword>
<dbReference type="eggNOG" id="COG2944">
    <property type="taxonomic scope" value="Bacteria"/>
</dbReference>
<dbReference type="STRING" id="1499967.U27_05787"/>
<keyword evidence="2" id="KW-0238">DNA-binding</keyword>
<dbReference type="GO" id="GO:0003677">
    <property type="term" value="F:DNA binding"/>
    <property type="evidence" value="ECO:0007669"/>
    <property type="project" value="UniProtKB-KW"/>
</dbReference>
<dbReference type="NCBIfam" id="TIGR03830">
    <property type="entry name" value="CxxCG_CxxCG_HTH"/>
    <property type="match status" value="1"/>
</dbReference>
<dbReference type="InterPro" id="IPR010982">
    <property type="entry name" value="Lambda_DNA-bd_dom_sf"/>
</dbReference>
<dbReference type="PANTHER" id="PTHR36511:SF4">
    <property type="entry name" value="ANTITOXIN MQSA"/>
    <property type="match status" value="1"/>
</dbReference>
<feature type="domain" description="HTH cro/C1-type" evidence="4">
    <location>
        <begin position="73"/>
        <end position="126"/>
    </location>
</feature>
<proteinExistence type="predicted"/>
<gene>
    <name evidence="5" type="ORF">U27_05787</name>
</gene>
<dbReference type="InterPro" id="IPR022452">
    <property type="entry name" value="MqsA"/>
</dbReference>
<dbReference type="SMART" id="SM00530">
    <property type="entry name" value="HTH_XRE"/>
    <property type="match status" value="1"/>
</dbReference>
<dbReference type="Gene3D" id="3.10.20.860">
    <property type="match status" value="1"/>
</dbReference>
<dbReference type="CDD" id="cd00093">
    <property type="entry name" value="HTH_XRE"/>
    <property type="match status" value="1"/>
</dbReference>
<evidence type="ECO:0000256" key="2">
    <source>
        <dbReference type="ARBA" id="ARBA00023125"/>
    </source>
</evidence>
<dbReference type="AlphaFoldDB" id="A0A081C2K7"/>
<dbReference type="NCBIfam" id="TIGR03831">
    <property type="entry name" value="YgiT_finger"/>
    <property type="match status" value="1"/>
</dbReference>
<protein>
    <submittedName>
        <fullName evidence="5">Transcriptional regulator, XRE family</fullName>
    </submittedName>
</protein>
<evidence type="ECO:0000256" key="3">
    <source>
        <dbReference type="ARBA" id="ARBA00023163"/>
    </source>
</evidence>